<dbReference type="VEuPathDB" id="AmoebaDB:EHI8A_032880"/>
<dbReference type="OMA" id="AQIGKEF"/>
<dbReference type="PANTHER" id="PTHR16861:SF4">
    <property type="entry name" value="SH3 DOMAIN PROTEIN (AFU_ORTHOLOGUE AFUA_1G13610)"/>
    <property type="match status" value="1"/>
</dbReference>
<reference evidence="3 4" key="1">
    <citation type="submission" date="2016-05" db="EMBL/GenBank/DDBJ databases">
        <title>First whole genome sequencing of Entamoeba histolytica HM1:IMSS-clone-6.</title>
        <authorList>
            <person name="Mukherjee Avik.K."/>
            <person name="Izumyama S."/>
            <person name="Nakada-Tsukui K."/>
            <person name="Nozaki T."/>
        </authorList>
    </citation>
    <scope>NUCLEOTIDE SEQUENCE [LARGE SCALE GENOMIC DNA]</scope>
    <source>
        <strain evidence="3 4">HM1:IMSS clone 6</strain>
    </source>
</reference>
<gene>
    <name evidence="3" type="ORF">CL6EHI_043030</name>
</gene>
<evidence type="ECO:0000256" key="2">
    <source>
        <dbReference type="SAM" id="Phobius"/>
    </source>
</evidence>
<sequence>MMFILLLLCGYTLAINYCDYDATGRFYAGTNECPQANGISYDYRKMTITNVPYETIILEDVDLNIFFGTNETLFTPKNVIIKKSKTFSNMKYSFVNGLSTITLDGVFEHNTINSYDIQDITFHILDFKATFVNNGDSKYIKVIKNNPTSQLNTITFNGLFNVNPITFTVNACDYVMTGNNITIEDQSDVYKLECNNQIKYFYCGGVSNVEPHCIDNQEKIFIDISINDVFTLYGSSVPTIVSNSNASTIKINSANDKSENVLISLQSHSYNLRIVNKESIVYASKIIEGIVHFSQNNTWKITTDALIESIIVDEKDLIVVGMNGKKINNNNGVYSVGVDGQCETAKIGKEFKCISDESLSDNSSEHDDSENSLSSDSSSISESSETSSSHGSTETSSETSETQNSESNSMTNDSDDSNNNADNDNGLSGGAIFAIVLGLLIVLIIIIIVIAVLVYFFVFKPKKQSTYTGI</sequence>
<feature type="compositionally biased region" description="Low complexity" evidence="1">
    <location>
        <begin position="371"/>
        <end position="422"/>
    </location>
</feature>
<keyword evidence="2" id="KW-0472">Membrane</keyword>
<keyword evidence="2" id="KW-1133">Transmembrane helix</keyword>
<dbReference type="VEuPathDB" id="AmoebaDB:EHI_043030"/>
<dbReference type="VEuPathDB" id="AmoebaDB:KM1_077590"/>
<dbReference type="Proteomes" id="UP000078387">
    <property type="component" value="Unassembled WGS sequence"/>
</dbReference>
<feature type="transmembrane region" description="Helical" evidence="2">
    <location>
        <begin position="431"/>
        <end position="458"/>
    </location>
</feature>
<dbReference type="AlphaFoldDB" id="A0A5K1VT45"/>
<evidence type="ECO:0000256" key="1">
    <source>
        <dbReference type="SAM" id="MobiDB-lite"/>
    </source>
</evidence>
<dbReference type="VEuPathDB" id="AmoebaDB:EHI7A_034210"/>
<evidence type="ECO:0000313" key="3">
    <source>
        <dbReference type="EMBL" id="GAT96956.1"/>
    </source>
</evidence>
<dbReference type="PANTHER" id="PTHR16861">
    <property type="entry name" value="GLYCOPROTEIN 38"/>
    <property type="match status" value="1"/>
</dbReference>
<organism evidence="3 4">
    <name type="scientific">Entamoeba histolytica</name>
    <dbReference type="NCBI Taxonomy" id="5759"/>
    <lineage>
        <taxon>Eukaryota</taxon>
        <taxon>Amoebozoa</taxon>
        <taxon>Evosea</taxon>
        <taxon>Archamoebae</taxon>
        <taxon>Mastigamoebida</taxon>
        <taxon>Entamoebidae</taxon>
        <taxon>Entamoeba</taxon>
    </lineage>
</organism>
<proteinExistence type="predicted"/>
<feature type="region of interest" description="Disordered" evidence="1">
    <location>
        <begin position="358"/>
        <end position="422"/>
    </location>
</feature>
<dbReference type="VEuPathDB" id="AmoebaDB:EHI5A_040580"/>
<comment type="caution">
    <text evidence="3">The sequence shown here is derived from an EMBL/GenBank/DDBJ whole genome shotgun (WGS) entry which is preliminary data.</text>
</comment>
<name>A0A5K1VT45_ENTHI</name>
<protein>
    <submittedName>
        <fullName evidence="3">Uncharacterized protein</fullName>
    </submittedName>
</protein>
<evidence type="ECO:0000313" key="4">
    <source>
        <dbReference type="Proteomes" id="UP000078387"/>
    </source>
</evidence>
<dbReference type="EMBL" id="BDEQ01000001">
    <property type="protein sequence ID" value="GAT96956.1"/>
    <property type="molecule type" value="Genomic_DNA"/>
</dbReference>
<accession>A0A5K1VT45</accession>
<keyword evidence="2" id="KW-0812">Transmembrane</keyword>